<evidence type="ECO:0000259" key="1">
    <source>
        <dbReference type="PROSITE" id="PS50995"/>
    </source>
</evidence>
<accession>A0A146BET8</accession>
<proteinExistence type="predicted"/>
<evidence type="ECO:0000313" key="2">
    <source>
        <dbReference type="EMBL" id="AMW92428.1"/>
    </source>
</evidence>
<reference evidence="2" key="1">
    <citation type="submission" date="2015-11" db="EMBL/GenBank/DDBJ databases">
        <title>ICESpy009, a conjugative genetic element carrying mef(E) in Streptococcus pyogenes.</title>
        <authorList>
            <person name="Del Grosso M."/>
            <person name="Camilli R."/>
            <person name="Rizzi E."/>
            <person name="Pietrelli A."/>
            <person name="De Bellis G."/>
            <person name="Pantosti A."/>
        </authorList>
    </citation>
    <scope>NUCLEOTIDE SEQUENCE</scope>
    <source>
        <strain evidence="2">MB56Spyo009</strain>
    </source>
</reference>
<dbReference type="InterPro" id="IPR036390">
    <property type="entry name" value="WH_DNA-bd_sf"/>
</dbReference>
<dbReference type="PROSITE" id="PS50995">
    <property type="entry name" value="HTH_MARR_2"/>
    <property type="match status" value="1"/>
</dbReference>
<dbReference type="SUPFAM" id="SSF46785">
    <property type="entry name" value="Winged helix' DNA-binding domain"/>
    <property type="match status" value="1"/>
</dbReference>
<dbReference type="EMBL" id="KU056701">
    <property type="protein sequence ID" value="AMW92428.1"/>
    <property type="molecule type" value="Genomic_DNA"/>
</dbReference>
<name>A0A146BET8_STRPY</name>
<dbReference type="SMART" id="SM00347">
    <property type="entry name" value="HTH_MARR"/>
    <property type="match status" value="1"/>
</dbReference>
<dbReference type="GO" id="GO:0003700">
    <property type="term" value="F:DNA-binding transcription factor activity"/>
    <property type="evidence" value="ECO:0007669"/>
    <property type="project" value="InterPro"/>
</dbReference>
<dbReference type="InterPro" id="IPR036388">
    <property type="entry name" value="WH-like_DNA-bd_sf"/>
</dbReference>
<dbReference type="AlphaFoldDB" id="A0A146BET8"/>
<sequence length="156" mass="17819">MTFKEESYQLINALVAIGETYFKIAKLSDVPENLFWLLAGLSDKGFHTQKEIHETWGLPKTTVNSLVKKLEGQGYLELIAISGRKRELQISLTEAGQTYTDEVLSLMSEVEREVLKRVKAELPAHFIRDMMTYSRIVQETVASHKERRGVAHEDSH</sequence>
<feature type="domain" description="HTH marR-type" evidence="1">
    <location>
        <begin position="1"/>
        <end position="142"/>
    </location>
</feature>
<organism evidence="2">
    <name type="scientific">Streptococcus pyogenes</name>
    <dbReference type="NCBI Taxonomy" id="1314"/>
    <lineage>
        <taxon>Bacteria</taxon>
        <taxon>Bacillati</taxon>
        <taxon>Bacillota</taxon>
        <taxon>Bacilli</taxon>
        <taxon>Lactobacillales</taxon>
        <taxon>Streptococcaceae</taxon>
        <taxon>Streptococcus</taxon>
    </lineage>
</organism>
<dbReference type="Gene3D" id="1.10.10.10">
    <property type="entry name" value="Winged helix-like DNA-binding domain superfamily/Winged helix DNA-binding domain"/>
    <property type="match status" value="1"/>
</dbReference>
<protein>
    <submittedName>
        <fullName evidence="2">Transcriptional regulator</fullName>
    </submittedName>
</protein>
<dbReference type="Pfam" id="PF12802">
    <property type="entry name" value="MarR_2"/>
    <property type="match status" value="1"/>
</dbReference>
<dbReference type="InterPro" id="IPR000835">
    <property type="entry name" value="HTH_MarR-typ"/>
</dbReference>